<dbReference type="GO" id="GO:0016020">
    <property type="term" value="C:membrane"/>
    <property type="evidence" value="ECO:0007669"/>
    <property type="project" value="InterPro"/>
</dbReference>
<feature type="region of interest" description="Disordered" evidence="2">
    <location>
        <begin position="362"/>
        <end position="415"/>
    </location>
</feature>
<dbReference type="PANTHER" id="PTHR14015">
    <property type="entry name" value="OPIOID GROWTH FACTOR RECEPTOR OGFR ZETA-TYPE OPIOID RECEPTOR"/>
    <property type="match status" value="1"/>
</dbReference>
<dbReference type="OrthoDB" id="283927at2759"/>
<evidence type="ECO:0000313" key="5">
    <source>
        <dbReference type="Proteomes" id="UP000054937"/>
    </source>
</evidence>
<dbReference type="OMA" id="KERYHET"/>
<dbReference type="AlphaFoldDB" id="A0A0V0QHP7"/>
<comment type="caution">
    <text evidence="4">The sequence shown here is derived from an EMBL/GenBank/DDBJ whole genome shotgun (WGS) entry which is preliminary data.</text>
</comment>
<dbReference type="GO" id="GO:0140625">
    <property type="term" value="F:opioid growth factor receptor activity"/>
    <property type="evidence" value="ECO:0007669"/>
    <property type="project" value="InterPro"/>
</dbReference>
<protein>
    <recommendedName>
        <fullName evidence="3">Opioid growth factor receptor (OGFr) conserved domain-containing protein</fullName>
    </recommendedName>
</protein>
<dbReference type="InterPro" id="IPR039574">
    <property type="entry name" value="OGFr"/>
</dbReference>
<keyword evidence="5" id="KW-1185">Reference proteome</keyword>
<evidence type="ECO:0000259" key="3">
    <source>
        <dbReference type="Pfam" id="PF04664"/>
    </source>
</evidence>
<dbReference type="Pfam" id="PF04664">
    <property type="entry name" value="OGFr_N"/>
    <property type="match status" value="1"/>
</dbReference>
<reference evidence="4 5" key="1">
    <citation type="journal article" date="2015" name="Sci. Rep.">
        <title>Genome of the facultative scuticociliatosis pathogen Pseudocohnilembus persalinus provides insight into its virulence through horizontal gene transfer.</title>
        <authorList>
            <person name="Xiong J."/>
            <person name="Wang G."/>
            <person name="Cheng J."/>
            <person name="Tian M."/>
            <person name="Pan X."/>
            <person name="Warren A."/>
            <person name="Jiang C."/>
            <person name="Yuan D."/>
            <person name="Miao W."/>
        </authorList>
    </citation>
    <scope>NUCLEOTIDE SEQUENCE [LARGE SCALE GENOMIC DNA]</scope>
    <source>
        <strain evidence="4">36N120E</strain>
    </source>
</reference>
<dbReference type="InterPro" id="IPR006757">
    <property type="entry name" value="OGF_rcpt"/>
</dbReference>
<dbReference type="PANTHER" id="PTHR14015:SF2">
    <property type="entry name" value="OPIOID GROWTH FACTOR RECEPTOR (OGFR) CONSERVED DOMAIN-CONTAINING PROTEIN"/>
    <property type="match status" value="1"/>
</dbReference>
<dbReference type="Proteomes" id="UP000054937">
    <property type="component" value="Unassembled WGS sequence"/>
</dbReference>
<comment type="similarity">
    <text evidence="1">Belongs to the opioid growth factor receptor family.</text>
</comment>
<feature type="compositionally biased region" description="Basic and acidic residues" evidence="2">
    <location>
        <begin position="403"/>
        <end position="415"/>
    </location>
</feature>
<evidence type="ECO:0000313" key="4">
    <source>
        <dbReference type="EMBL" id="KRX01811.1"/>
    </source>
</evidence>
<accession>A0A0V0QHP7</accession>
<feature type="compositionally biased region" description="Low complexity" evidence="2">
    <location>
        <begin position="390"/>
        <end position="400"/>
    </location>
</feature>
<organism evidence="4 5">
    <name type="scientific">Pseudocohnilembus persalinus</name>
    <name type="common">Ciliate</name>
    <dbReference type="NCBI Taxonomy" id="266149"/>
    <lineage>
        <taxon>Eukaryota</taxon>
        <taxon>Sar</taxon>
        <taxon>Alveolata</taxon>
        <taxon>Ciliophora</taxon>
        <taxon>Intramacronucleata</taxon>
        <taxon>Oligohymenophorea</taxon>
        <taxon>Scuticociliatia</taxon>
        <taxon>Philasterida</taxon>
        <taxon>Pseudocohnilembidae</taxon>
        <taxon>Pseudocohnilembus</taxon>
    </lineage>
</organism>
<gene>
    <name evidence="4" type="ORF">PPERSA_00521</name>
</gene>
<name>A0A0V0QHP7_PSEPJ</name>
<dbReference type="EMBL" id="LDAU01000163">
    <property type="protein sequence ID" value="KRX01811.1"/>
    <property type="molecule type" value="Genomic_DNA"/>
</dbReference>
<dbReference type="InParanoid" id="A0A0V0QHP7"/>
<evidence type="ECO:0000256" key="2">
    <source>
        <dbReference type="SAM" id="MobiDB-lite"/>
    </source>
</evidence>
<feature type="region of interest" description="Disordered" evidence="2">
    <location>
        <begin position="91"/>
        <end position="110"/>
    </location>
</feature>
<sequence length="415" mass="49873">MEEQQNKPQKLNLITNYFNIRSGNTEQLPEKAINKIQEVQNKIYKKTEEIDDEDISHQTTSISDNEYENINNQQEQKNQIQTKSVIVKKQINQESDKNYDNQEDDDEKNKFKKQQILTASEKIEKIKKQETFYNYLFYSNKIQSFPNGNYINSIHEKWAKNYELLERHHGYVQWLFPNHYSSRFNSNAHKLLKEEAQLFKRDLQIAKRQVKSFKMFLDFLGIQIVNLETGQMARTKHYKERFQKTLLTSWHNHMRVTRLLAHFSVTGFRRYAEKLIEFLETEIYGQLSYLKNPRIPINGSIAGMKDLAKHTRIFREWSTYAKIPSQNQEIQIKKLEENCFESYKVIQEESIFFEQFKTKSENQSEFQQENKSENNKENKPDQLQKEEKQSQNNNQNQNQQIKKHIEINTEEHDLF</sequence>
<evidence type="ECO:0000256" key="1">
    <source>
        <dbReference type="ARBA" id="ARBA00010365"/>
    </source>
</evidence>
<feature type="compositionally biased region" description="Basic and acidic residues" evidence="2">
    <location>
        <begin position="362"/>
        <end position="389"/>
    </location>
</feature>
<feature type="domain" description="Opioid growth factor receptor (OGFr) conserved" evidence="3">
    <location>
        <begin position="128"/>
        <end position="282"/>
    </location>
</feature>
<proteinExistence type="inferred from homology"/>